<evidence type="ECO:0000256" key="1">
    <source>
        <dbReference type="SAM" id="MobiDB-lite"/>
    </source>
</evidence>
<dbReference type="AlphaFoldDB" id="A0A6N2MTH4"/>
<feature type="region of interest" description="Disordered" evidence="1">
    <location>
        <begin position="38"/>
        <end position="90"/>
    </location>
</feature>
<name>A0A6N2MTH4_SALVM</name>
<sequence>MREVLFPKANFRPNACVAEINNLTDSCRDFEREFEWADSAGQQSSTTPVMGENLGRGRNPTSADSFEKRGKRVGRSRNDVVRPGLDHRQDKLNLQLEQAARAESYGGEKFVSASQFDSQLFPESHGVARAV</sequence>
<evidence type="ECO:0000313" key="2">
    <source>
        <dbReference type="EMBL" id="VFU56839.1"/>
    </source>
</evidence>
<accession>A0A6N2MTH4</accession>
<reference evidence="2" key="1">
    <citation type="submission" date="2019-03" db="EMBL/GenBank/DDBJ databases">
        <authorList>
            <person name="Mank J."/>
            <person name="Almeida P."/>
        </authorList>
    </citation>
    <scope>NUCLEOTIDE SEQUENCE</scope>
    <source>
        <strain evidence="2">78183</strain>
    </source>
</reference>
<dbReference type="EMBL" id="CAADRP010001929">
    <property type="protein sequence ID" value="VFU56839.1"/>
    <property type="molecule type" value="Genomic_DNA"/>
</dbReference>
<organism evidence="2">
    <name type="scientific">Salix viminalis</name>
    <name type="common">Common osier</name>
    <name type="synonym">Basket willow</name>
    <dbReference type="NCBI Taxonomy" id="40686"/>
    <lineage>
        <taxon>Eukaryota</taxon>
        <taxon>Viridiplantae</taxon>
        <taxon>Streptophyta</taxon>
        <taxon>Embryophyta</taxon>
        <taxon>Tracheophyta</taxon>
        <taxon>Spermatophyta</taxon>
        <taxon>Magnoliopsida</taxon>
        <taxon>eudicotyledons</taxon>
        <taxon>Gunneridae</taxon>
        <taxon>Pentapetalae</taxon>
        <taxon>rosids</taxon>
        <taxon>fabids</taxon>
        <taxon>Malpighiales</taxon>
        <taxon>Salicaceae</taxon>
        <taxon>Saliceae</taxon>
        <taxon>Salix</taxon>
    </lineage>
</organism>
<protein>
    <submittedName>
        <fullName evidence="2">Uncharacterized protein</fullName>
    </submittedName>
</protein>
<proteinExistence type="predicted"/>
<feature type="compositionally biased region" description="Basic and acidic residues" evidence="1">
    <location>
        <begin position="76"/>
        <end position="90"/>
    </location>
</feature>
<gene>
    <name evidence="2" type="ORF">SVIM_LOCUS410012</name>
</gene>